<accession>A0A848RPB2</accession>
<dbReference type="EMBL" id="JABDSR010000018">
    <property type="protein sequence ID" value="NMW85984.1"/>
    <property type="molecule type" value="Genomic_DNA"/>
</dbReference>
<organism evidence="2 3">
    <name type="scientific">Peptoniphilus faecalis</name>
    <dbReference type="NCBI Taxonomy" id="2731255"/>
    <lineage>
        <taxon>Bacteria</taxon>
        <taxon>Bacillati</taxon>
        <taxon>Bacillota</taxon>
        <taxon>Tissierellia</taxon>
        <taxon>Tissierellales</taxon>
        <taxon>Peptoniphilaceae</taxon>
        <taxon>Peptoniphilus</taxon>
    </lineage>
</organism>
<sequence length="137" mass="15867">MNDQGWIKFYREVLGKTIWKNSTEKQNAILSTILLMANHEQNEWEWKGEKYCVQPGQFIISLSSIAKNSGKDISIQNVRTALKRLEKLGFLTNESTKQSRLINIVNWGKYQGLTNESNKATNNHLTNDQQRPNNQQE</sequence>
<evidence type="ECO:0008006" key="4">
    <source>
        <dbReference type="Google" id="ProtNLM"/>
    </source>
</evidence>
<dbReference type="RefSeq" id="WP_169970304.1">
    <property type="nucleotide sequence ID" value="NZ_JABDSR010000018.1"/>
</dbReference>
<evidence type="ECO:0000313" key="2">
    <source>
        <dbReference type="EMBL" id="NMW85984.1"/>
    </source>
</evidence>
<reference evidence="2" key="1">
    <citation type="submission" date="2020-04" db="EMBL/GenBank/DDBJ databases">
        <title>Peptoniphilus sp. nov. isolated from swine feces.</title>
        <authorList>
            <person name="Ryu S.W."/>
        </authorList>
    </citation>
    <scope>NUCLEOTIDE SEQUENCE [LARGE SCALE GENOMIC DNA]</scope>
    <source>
        <strain evidence="2">AGMB00490</strain>
    </source>
</reference>
<name>A0A848RPB2_9FIRM</name>
<evidence type="ECO:0000313" key="3">
    <source>
        <dbReference type="Proteomes" id="UP000568273"/>
    </source>
</evidence>
<comment type="caution">
    <text evidence="2">The sequence shown here is derived from an EMBL/GenBank/DDBJ whole genome shotgun (WGS) entry which is preliminary data.</text>
</comment>
<gene>
    <name evidence="2" type="ORF">HKO22_09640</name>
</gene>
<dbReference type="Proteomes" id="UP000568273">
    <property type="component" value="Unassembled WGS sequence"/>
</dbReference>
<keyword evidence="3" id="KW-1185">Reference proteome</keyword>
<proteinExistence type="predicted"/>
<protein>
    <recommendedName>
        <fullName evidence="4">DNA replication protein DnaD</fullName>
    </recommendedName>
</protein>
<evidence type="ECO:0000256" key="1">
    <source>
        <dbReference type="SAM" id="MobiDB-lite"/>
    </source>
</evidence>
<feature type="region of interest" description="Disordered" evidence="1">
    <location>
        <begin position="116"/>
        <end position="137"/>
    </location>
</feature>
<dbReference type="AlphaFoldDB" id="A0A848RPB2"/>